<dbReference type="EMBL" id="FNAN01000012">
    <property type="protein sequence ID" value="SDF75532.1"/>
    <property type="molecule type" value="Genomic_DNA"/>
</dbReference>
<protein>
    <submittedName>
        <fullName evidence="3">CHRD domain-containing protein</fullName>
    </submittedName>
</protein>
<keyword evidence="1" id="KW-0732">Signal</keyword>
<evidence type="ECO:0000313" key="4">
    <source>
        <dbReference type="Proteomes" id="UP000198748"/>
    </source>
</evidence>
<name>A0A1G7NNG8_9BACT</name>
<dbReference type="PROSITE" id="PS50933">
    <property type="entry name" value="CHRD"/>
    <property type="match status" value="1"/>
</dbReference>
<dbReference type="AlphaFoldDB" id="A0A1G7NNG8"/>
<organism evidence="3 4">
    <name type="scientific">Dyadobacter soli</name>
    <dbReference type="NCBI Taxonomy" id="659014"/>
    <lineage>
        <taxon>Bacteria</taxon>
        <taxon>Pseudomonadati</taxon>
        <taxon>Bacteroidota</taxon>
        <taxon>Cytophagia</taxon>
        <taxon>Cytophagales</taxon>
        <taxon>Spirosomataceae</taxon>
        <taxon>Dyadobacter</taxon>
    </lineage>
</organism>
<dbReference type="PROSITE" id="PS51257">
    <property type="entry name" value="PROKAR_LIPOPROTEIN"/>
    <property type="match status" value="1"/>
</dbReference>
<dbReference type="SMART" id="SM00754">
    <property type="entry name" value="CHRD"/>
    <property type="match status" value="2"/>
</dbReference>
<dbReference type="OrthoDB" id="571052at2"/>
<reference evidence="4" key="1">
    <citation type="submission" date="2016-10" db="EMBL/GenBank/DDBJ databases">
        <authorList>
            <person name="Varghese N."/>
            <person name="Submissions S."/>
        </authorList>
    </citation>
    <scope>NUCLEOTIDE SEQUENCE [LARGE SCALE GENOMIC DNA]</scope>
    <source>
        <strain evidence="4">DSM 25329</strain>
    </source>
</reference>
<feature type="chain" id="PRO_5011495053" evidence="1">
    <location>
        <begin position="23"/>
        <end position="282"/>
    </location>
</feature>
<gene>
    <name evidence="3" type="ORF">SAMN04487996_112107</name>
</gene>
<dbReference type="InterPro" id="IPR010895">
    <property type="entry name" value="CHRD"/>
</dbReference>
<dbReference type="STRING" id="659014.SAMN04487996_112107"/>
<evidence type="ECO:0000259" key="2">
    <source>
        <dbReference type="PROSITE" id="PS50933"/>
    </source>
</evidence>
<dbReference type="RefSeq" id="WP_090154033.1">
    <property type="nucleotide sequence ID" value="NZ_FNAN01000012.1"/>
</dbReference>
<proteinExistence type="predicted"/>
<feature type="signal peptide" evidence="1">
    <location>
        <begin position="1"/>
        <end position="22"/>
    </location>
</feature>
<dbReference type="Pfam" id="PF07452">
    <property type="entry name" value="CHRD"/>
    <property type="match status" value="2"/>
</dbReference>
<evidence type="ECO:0000256" key="1">
    <source>
        <dbReference type="SAM" id="SignalP"/>
    </source>
</evidence>
<evidence type="ECO:0000313" key="3">
    <source>
        <dbReference type="EMBL" id="SDF75532.1"/>
    </source>
</evidence>
<keyword evidence="4" id="KW-1185">Reference proteome</keyword>
<accession>A0A1G7NNG8</accession>
<dbReference type="Proteomes" id="UP000198748">
    <property type="component" value="Unassembled WGS sequence"/>
</dbReference>
<feature type="domain" description="CHRD" evidence="2">
    <location>
        <begin position="30"/>
        <end position="156"/>
    </location>
</feature>
<sequence length="282" mass="30718">MMKVLRKFGLVWLLLALFSACDDHDTPQDVVTQKGLPLSGSQETAAKITPATGWADVSYNKTTHMLTFTLNWANLTGPPTGAHIHGTAARGTNATIKYDFFNDIPKTTTGSYSGSVMVDGTLINETDLLNGLYYFNIHTPTNGGGEIRGQIEFYDQPHIVVAKGLPLEGSQQVPGVSTVATGTVDVMYNKSTHLLSYFIKWKDLKATPTGSHIHGTAPRGANAPIQHDFFANFPQTLSGEYSNSVMVDGVKIKEAELLNGLYYFNIHNIIHAGGEIRAQIEF</sequence>